<feature type="transmembrane region" description="Helical" evidence="1">
    <location>
        <begin position="379"/>
        <end position="396"/>
    </location>
</feature>
<organism evidence="2 3">
    <name type="scientific">Emticicia agri</name>
    <dbReference type="NCBI Taxonomy" id="2492393"/>
    <lineage>
        <taxon>Bacteria</taxon>
        <taxon>Pseudomonadati</taxon>
        <taxon>Bacteroidota</taxon>
        <taxon>Cytophagia</taxon>
        <taxon>Cytophagales</taxon>
        <taxon>Leadbetterellaceae</taxon>
        <taxon>Emticicia</taxon>
    </lineage>
</organism>
<feature type="transmembrane region" description="Helical" evidence="1">
    <location>
        <begin position="111"/>
        <end position="128"/>
    </location>
</feature>
<evidence type="ECO:0008006" key="4">
    <source>
        <dbReference type="Google" id="ProtNLM"/>
    </source>
</evidence>
<dbReference type="EMBL" id="SEWF01000026">
    <property type="protein sequence ID" value="RYU94381.1"/>
    <property type="molecule type" value="Genomic_DNA"/>
</dbReference>
<proteinExistence type="predicted"/>
<keyword evidence="3" id="KW-1185">Reference proteome</keyword>
<protein>
    <recommendedName>
        <fullName evidence="4">Glycosyltransferase RgtA/B/C/D-like domain-containing protein</fullName>
    </recommendedName>
</protein>
<feature type="transmembrane region" description="Helical" evidence="1">
    <location>
        <begin position="203"/>
        <end position="218"/>
    </location>
</feature>
<evidence type="ECO:0000313" key="2">
    <source>
        <dbReference type="EMBL" id="RYU94381.1"/>
    </source>
</evidence>
<feature type="transmembrane region" description="Helical" evidence="1">
    <location>
        <begin position="134"/>
        <end position="159"/>
    </location>
</feature>
<sequence length="603" mass="70448">MKNKAGIYFLILAPIIAFYVFVERNAFNIGWNDDWHGIEGFLASWMQQTTFGEKLTLLFSQMCEHRIIYVRLSTLLCYNLFGEVNYKILMLMGVSYLLILPFVFYRLLKEINVGLAYLVPIIFIIFNTQPIENIFWAITSLQPNTVIIFGLWGFGLLLFNKKAWAFYMANFLFFLAMFTNGNGMFSFLAAIPLVLYARTKSEKIQYLIIVVFSFWLYFHDFQKPGIRPDVMVNITQFPHIILGDFFAFFGSPIDSTVQIYDITVKHVVAIVVGLVMIGWLAVLLFTFLYYRFWSKAKKNMHNWFYRLYDKLLKYPKFNLYLLAAFLFVGLSGAAFSVSRASQGLEQAFASRYKTVSIILFIVLYLSSFNILPVSQWKKYLQISIIVTLLFNLFSYYESWDDVENRRRFFGTTILNWKNNGRYYYYAFPDSRNPDDHAPITQYQRLPIPPLNYAGFVPGIMKYVNDILWVSRVHFKNYTPPAEIDVMHKALYENQVANTGNETVKITDGSNTFRIEMENVFVPFGTRYDGYYAIFTNEKNRVAFPLETQANKFTTFLGTQRFYNNRIDVIVAKPEIPSGQFSMKIGKLENNQFKVIKEQTINIQ</sequence>
<feature type="transmembrane region" description="Helical" evidence="1">
    <location>
        <begin position="230"/>
        <end position="249"/>
    </location>
</feature>
<gene>
    <name evidence="2" type="ORF">EWM59_17200</name>
</gene>
<evidence type="ECO:0000256" key="1">
    <source>
        <dbReference type="SAM" id="Phobius"/>
    </source>
</evidence>
<keyword evidence="1" id="KW-1133">Transmembrane helix</keyword>
<reference evidence="2 3" key="1">
    <citation type="submission" date="2019-02" db="EMBL/GenBank/DDBJ databases">
        <title>Bacterial novel species Emticicia sp. 17J42-9 isolated from soil.</title>
        <authorList>
            <person name="Jung H.-Y."/>
        </authorList>
    </citation>
    <scope>NUCLEOTIDE SEQUENCE [LARGE SCALE GENOMIC DNA]</scope>
    <source>
        <strain evidence="2 3">17J42-9</strain>
    </source>
</reference>
<dbReference type="Proteomes" id="UP000293162">
    <property type="component" value="Unassembled WGS sequence"/>
</dbReference>
<feature type="transmembrane region" description="Helical" evidence="1">
    <location>
        <begin position="317"/>
        <end position="335"/>
    </location>
</feature>
<dbReference type="OrthoDB" id="910687at2"/>
<feature type="transmembrane region" description="Helical" evidence="1">
    <location>
        <begin position="355"/>
        <end position="372"/>
    </location>
</feature>
<name>A0A4Q5LX40_9BACT</name>
<keyword evidence="1" id="KW-0812">Transmembrane</keyword>
<feature type="transmembrane region" description="Helical" evidence="1">
    <location>
        <begin position="269"/>
        <end position="290"/>
    </location>
</feature>
<dbReference type="AlphaFoldDB" id="A0A4Q5LX40"/>
<dbReference type="RefSeq" id="WP_130022470.1">
    <property type="nucleotide sequence ID" value="NZ_SEWF01000026.1"/>
</dbReference>
<accession>A0A4Q5LX40</accession>
<feature type="transmembrane region" description="Helical" evidence="1">
    <location>
        <begin position="171"/>
        <end position="197"/>
    </location>
</feature>
<comment type="caution">
    <text evidence="2">The sequence shown here is derived from an EMBL/GenBank/DDBJ whole genome shotgun (WGS) entry which is preliminary data.</text>
</comment>
<feature type="transmembrane region" description="Helical" evidence="1">
    <location>
        <begin position="5"/>
        <end position="22"/>
    </location>
</feature>
<feature type="transmembrane region" description="Helical" evidence="1">
    <location>
        <begin position="84"/>
        <end position="104"/>
    </location>
</feature>
<evidence type="ECO:0000313" key="3">
    <source>
        <dbReference type="Proteomes" id="UP000293162"/>
    </source>
</evidence>
<keyword evidence="1" id="KW-0472">Membrane</keyword>